<dbReference type="InterPro" id="IPR004360">
    <property type="entry name" value="Glyas_Fos-R_dOase_dom"/>
</dbReference>
<accession>A0A7R7DW88</accession>
<evidence type="ECO:0000313" key="2">
    <source>
        <dbReference type="EMBL" id="BCJ39042.1"/>
    </source>
</evidence>
<dbReference type="Proteomes" id="UP000611640">
    <property type="component" value="Chromosome"/>
</dbReference>
<reference evidence="2 3" key="1">
    <citation type="submission" date="2020-08" db="EMBL/GenBank/DDBJ databases">
        <title>Whole genome shotgun sequence of Actinocatenispora thailandica NBRC 105041.</title>
        <authorList>
            <person name="Komaki H."/>
            <person name="Tamura T."/>
        </authorList>
    </citation>
    <scope>NUCLEOTIDE SEQUENCE [LARGE SCALE GENOMIC DNA]</scope>
    <source>
        <strain evidence="2 3">NBRC 105041</strain>
    </source>
</reference>
<sequence>MEASTSFIHHVGVFASDFEASERFYTAALETLGIVAGHRSETVAEYWHPERDTPSLSLETAERARDTTRGMHLAFAADDRDAVDVFHAVAVSAGGTSRHAPRFWSEYRAYCAFVSDPDGNNIEAVHKEIG</sequence>
<organism evidence="2 3">
    <name type="scientific">Actinocatenispora thailandica</name>
    <dbReference type="NCBI Taxonomy" id="227318"/>
    <lineage>
        <taxon>Bacteria</taxon>
        <taxon>Bacillati</taxon>
        <taxon>Actinomycetota</taxon>
        <taxon>Actinomycetes</taxon>
        <taxon>Micromonosporales</taxon>
        <taxon>Micromonosporaceae</taxon>
        <taxon>Actinocatenispora</taxon>
    </lineage>
</organism>
<proteinExistence type="predicted"/>
<dbReference type="CDD" id="cd07262">
    <property type="entry name" value="VOC_like"/>
    <property type="match status" value="1"/>
</dbReference>
<dbReference type="EMBL" id="AP023355">
    <property type="protein sequence ID" value="BCJ39042.1"/>
    <property type="molecule type" value="Genomic_DNA"/>
</dbReference>
<protein>
    <submittedName>
        <fullName evidence="2">Glyoxalase</fullName>
    </submittedName>
</protein>
<dbReference type="RefSeq" id="WP_203964974.1">
    <property type="nucleotide sequence ID" value="NZ_AP023355.1"/>
</dbReference>
<dbReference type="PANTHER" id="PTHR35006">
    <property type="entry name" value="GLYOXALASE FAMILY PROTEIN (AFU_ORTHOLOGUE AFUA_5G14830)"/>
    <property type="match status" value="1"/>
</dbReference>
<dbReference type="Gene3D" id="3.10.180.10">
    <property type="entry name" value="2,3-Dihydroxybiphenyl 1,2-Dioxygenase, domain 1"/>
    <property type="match status" value="1"/>
</dbReference>
<name>A0A7R7DW88_9ACTN</name>
<dbReference type="PROSITE" id="PS51819">
    <property type="entry name" value="VOC"/>
    <property type="match status" value="1"/>
</dbReference>
<dbReference type="PANTHER" id="PTHR35006:SF2">
    <property type="entry name" value="GLYOXALASE FAMILY PROTEIN (AFU_ORTHOLOGUE AFUA_5G14830)"/>
    <property type="match status" value="1"/>
</dbReference>
<dbReference type="InterPro" id="IPR037523">
    <property type="entry name" value="VOC_core"/>
</dbReference>
<dbReference type="InterPro" id="IPR029068">
    <property type="entry name" value="Glyas_Bleomycin-R_OHBP_Dase"/>
</dbReference>
<keyword evidence="3" id="KW-1185">Reference proteome</keyword>
<gene>
    <name evidence="2" type="ORF">Athai_65450</name>
</gene>
<dbReference type="SUPFAM" id="SSF54593">
    <property type="entry name" value="Glyoxalase/Bleomycin resistance protein/Dihydroxybiphenyl dioxygenase"/>
    <property type="match status" value="1"/>
</dbReference>
<dbReference type="KEGG" id="atl:Athai_65450"/>
<dbReference type="Pfam" id="PF00903">
    <property type="entry name" value="Glyoxalase"/>
    <property type="match status" value="1"/>
</dbReference>
<evidence type="ECO:0000313" key="3">
    <source>
        <dbReference type="Proteomes" id="UP000611640"/>
    </source>
</evidence>
<dbReference type="AlphaFoldDB" id="A0A7R7DW88"/>
<evidence type="ECO:0000259" key="1">
    <source>
        <dbReference type="PROSITE" id="PS51819"/>
    </source>
</evidence>
<feature type="domain" description="VOC" evidence="1">
    <location>
        <begin position="7"/>
        <end position="127"/>
    </location>
</feature>